<feature type="region of interest" description="Disordered" evidence="3">
    <location>
        <begin position="1"/>
        <end position="41"/>
    </location>
</feature>
<feature type="region of interest" description="Disordered" evidence="3">
    <location>
        <begin position="815"/>
        <end position="876"/>
    </location>
</feature>
<dbReference type="InterPro" id="IPR012677">
    <property type="entry name" value="Nucleotide-bd_a/b_plait_sf"/>
</dbReference>
<feature type="compositionally biased region" description="Low complexity" evidence="3">
    <location>
        <begin position="837"/>
        <end position="848"/>
    </location>
</feature>
<feature type="compositionally biased region" description="Polar residues" evidence="3">
    <location>
        <begin position="374"/>
        <end position="399"/>
    </location>
</feature>
<name>A0ABD3LZK9_9STRA</name>
<evidence type="ECO:0000256" key="3">
    <source>
        <dbReference type="SAM" id="MobiDB-lite"/>
    </source>
</evidence>
<dbReference type="CDD" id="cd12531">
    <property type="entry name" value="RRM3_MEI2_like"/>
    <property type="match status" value="1"/>
</dbReference>
<feature type="region of interest" description="Disordered" evidence="3">
    <location>
        <begin position="60"/>
        <end position="110"/>
    </location>
</feature>
<feature type="compositionally biased region" description="Polar residues" evidence="3">
    <location>
        <begin position="101"/>
        <end position="110"/>
    </location>
</feature>
<evidence type="ECO:0000256" key="1">
    <source>
        <dbReference type="ARBA" id="ARBA00022884"/>
    </source>
</evidence>
<reference evidence="5 6" key="1">
    <citation type="submission" date="2024-10" db="EMBL/GenBank/DDBJ databases">
        <title>Updated reference genomes for cyclostephanoid diatoms.</title>
        <authorList>
            <person name="Roberts W.R."/>
            <person name="Alverson A.J."/>
        </authorList>
    </citation>
    <scope>NUCLEOTIDE SEQUENCE [LARGE SCALE GENOMIC DNA]</scope>
    <source>
        <strain evidence="5 6">AJA232-27</strain>
    </source>
</reference>
<dbReference type="PROSITE" id="PS50102">
    <property type="entry name" value="RRM"/>
    <property type="match status" value="1"/>
</dbReference>
<accession>A0ABD3LZK9</accession>
<dbReference type="Gene3D" id="3.30.70.330">
    <property type="match status" value="2"/>
</dbReference>
<feature type="compositionally biased region" description="Pro residues" evidence="3">
    <location>
        <begin position="1"/>
        <end position="10"/>
    </location>
</feature>
<dbReference type="PANTHER" id="PTHR23189">
    <property type="entry name" value="RNA RECOGNITION MOTIF-CONTAINING"/>
    <property type="match status" value="1"/>
</dbReference>
<comment type="caution">
    <text evidence="5">The sequence shown here is derived from an EMBL/GenBank/DDBJ whole genome shotgun (WGS) entry which is preliminary data.</text>
</comment>
<keyword evidence="6" id="KW-1185">Reference proteome</keyword>
<dbReference type="SMART" id="SM00360">
    <property type="entry name" value="RRM"/>
    <property type="match status" value="2"/>
</dbReference>
<feature type="compositionally biased region" description="Low complexity" evidence="3">
    <location>
        <begin position="363"/>
        <end position="373"/>
    </location>
</feature>
<feature type="region of interest" description="Disordered" evidence="3">
    <location>
        <begin position="363"/>
        <end position="423"/>
    </location>
</feature>
<evidence type="ECO:0000256" key="2">
    <source>
        <dbReference type="PROSITE-ProRule" id="PRU00176"/>
    </source>
</evidence>
<dbReference type="InterPro" id="IPR035979">
    <property type="entry name" value="RBD_domain_sf"/>
</dbReference>
<evidence type="ECO:0000259" key="4">
    <source>
        <dbReference type="PROSITE" id="PS50102"/>
    </source>
</evidence>
<feature type="compositionally biased region" description="Low complexity" evidence="3">
    <location>
        <begin position="1049"/>
        <end position="1068"/>
    </location>
</feature>
<dbReference type="Proteomes" id="UP001530293">
    <property type="component" value="Unassembled WGS sequence"/>
</dbReference>
<proteinExistence type="predicted"/>
<dbReference type="GO" id="GO:0003723">
    <property type="term" value="F:RNA binding"/>
    <property type="evidence" value="ECO:0007669"/>
    <property type="project" value="UniProtKB-UniRule"/>
</dbReference>
<dbReference type="Pfam" id="PF04059">
    <property type="entry name" value="RRM_2"/>
    <property type="match status" value="1"/>
</dbReference>
<feature type="compositionally biased region" description="Low complexity" evidence="3">
    <location>
        <begin position="12"/>
        <end position="41"/>
    </location>
</feature>
<feature type="region of interest" description="Disordered" evidence="3">
    <location>
        <begin position="225"/>
        <end position="268"/>
    </location>
</feature>
<dbReference type="AlphaFoldDB" id="A0ABD3LZK9"/>
<gene>
    <name evidence="5" type="ORF">ACHAWU_005099</name>
</gene>
<dbReference type="InterPro" id="IPR000504">
    <property type="entry name" value="RRM_dom"/>
</dbReference>
<sequence length="1234" mass="131190">MPPQTPPPPGFASATAATAAETSSTTTGTSSSSSSSKSSSSSFHNLALALGTGLAESMNDCLSNDDDDHPTTTTNHHHRHQHQQQQHANSSHHHRHENEDTLPSNQISMNGNVQNHIPVIASSSSAAAVAAASSSNTTGVILGLPRIHTPDTYARQSRHSVNRLVSTPGAGRIVMQSLGGGSVGSSGGGSGGFGIGGMLGLDYLTTTATTTNPATTAIMWNHNLQQQPHQRQQSLAKEKQCNNPNNNHDNTTSKGFDDNDNFGKPLLFSSQTTRNDVDIFTASGSNSSVRNSNSSINGSNNMGLMQNNSNSARYTAAVMAKNLENGSGGVGNGIGSGVGTGSGQGNLLFGNIQEWAIDDAPTATAPSVSTTTSMNVPSFNNTNNPVGLTVVEPSSNRNSPALPHPQSRSGGSASGGISSVGGGGAGGGDTAAAILGDKGLFYQSWQRQLQQRFMLSPSVVVVGGGGGAGGRASAPPPQSRFLPSIFTIGGGGLVVGGGGGDASGTATPDLVLSNKQQGNINTNNSNLRSSTPVISTIVSGTPIPDPVNNRMNDPDSHILLPTNHHAPTGMENVGTSSSTTVSSSSAYDRGQLDMELTAVRDLTPFLRGPSSSGDGAGGIGSVSTRGLAILHASSIRCQDVRSTCEAFGALETFRSDFGESRGVFFATYYDLRNAQLAVVELAKVLNKLRNNGVAGGGVVVKYCVPLNSSSATDESMLLLSNLPCSVDEYELSQTLSSFGEVRTIQYQANASHGEMEGNESASYLVEFYDVQDAKQALLELEHVHPWGDCAKIEIGTRSPTKRKLGKDLILLLSSWRQGKGGGPPKNGQRTQAQGGDSVRSTVSTTHTTPSPPEPDGSFTGDTARSNHDDHHQPNVRAGDIYHQNNIQQFMPMGESSQHQPQSYYQYPNFQHVAGNNQQQYQLVVGPDGQYSYVLMNPQMIGPHYGHAGQPMMFDPHNLQHQLPNQHHYIHNPHHLLSQVAPPQQYHAQYNVPAMLLQPGLDYNMQDMVPSDAAAAANGFYPPTQFIRMPSYDTSSLSNNGRQLSAGTCGFSAASSGSGSHSENNSGGATSSTNREDESDGSTNLTLSIDNVRTGKDCRSSLMVRNIPNKYTQQMLLSEFADAGHGPDKMDFFYLPIDFKNKCNRGYAFVNFVNYKDIIPFVSEYNHRGWKRFNSDKICDITYARIQGKAAMWKRFENSALMAKDDEFRPKVFVSHGEKKGQVENIIPTMTREVV</sequence>
<feature type="compositionally biased region" description="Gly residues" evidence="3">
    <location>
        <begin position="412"/>
        <end position="423"/>
    </location>
</feature>
<organism evidence="5 6">
    <name type="scientific">Discostella pseudostelligera</name>
    <dbReference type="NCBI Taxonomy" id="259834"/>
    <lineage>
        <taxon>Eukaryota</taxon>
        <taxon>Sar</taxon>
        <taxon>Stramenopiles</taxon>
        <taxon>Ochrophyta</taxon>
        <taxon>Bacillariophyta</taxon>
        <taxon>Coscinodiscophyceae</taxon>
        <taxon>Thalassiosirophycidae</taxon>
        <taxon>Stephanodiscales</taxon>
        <taxon>Stephanodiscaceae</taxon>
        <taxon>Discostella</taxon>
    </lineage>
</organism>
<dbReference type="InterPro" id="IPR007201">
    <property type="entry name" value="Mei2-like_Rrm_C"/>
</dbReference>
<protein>
    <recommendedName>
        <fullName evidence="4">RRM domain-containing protein</fullName>
    </recommendedName>
</protein>
<keyword evidence="1 2" id="KW-0694">RNA-binding</keyword>
<feature type="domain" description="RRM" evidence="4">
    <location>
        <begin position="715"/>
        <end position="797"/>
    </location>
</feature>
<dbReference type="SUPFAM" id="SSF54928">
    <property type="entry name" value="RNA-binding domain, RBD"/>
    <property type="match status" value="2"/>
</dbReference>
<feature type="region of interest" description="Disordered" evidence="3">
    <location>
        <begin position="281"/>
        <end position="301"/>
    </location>
</feature>
<evidence type="ECO:0000313" key="5">
    <source>
        <dbReference type="EMBL" id="KAL3756837.1"/>
    </source>
</evidence>
<dbReference type="EMBL" id="JALLBG020000288">
    <property type="protein sequence ID" value="KAL3756837.1"/>
    <property type="molecule type" value="Genomic_DNA"/>
</dbReference>
<dbReference type="InterPro" id="IPR034454">
    <property type="entry name" value="MEI2-like_RRM3"/>
</dbReference>
<feature type="region of interest" description="Disordered" evidence="3">
    <location>
        <begin position="1049"/>
        <end position="1086"/>
    </location>
</feature>
<feature type="compositionally biased region" description="Low complexity" evidence="3">
    <location>
        <begin position="283"/>
        <end position="301"/>
    </location>
</feature>
<evidence type="ECO:0000313" key="6">
    <source>
        <dbReference type="Proteomes" id="UP001530293"/>
    </source>
</evidence>